<protein>
    <submittedName>
        <fullName evidence="1">Uncharacterized protein</fullName>
    </submittedName>
</protein>
<keyword evidence="2" id="KW-1185">Reference proteome</keyword>
<sequence length="106" mass="11725">MPNTCPRNHLTSPVDKTNSKFKLISLIYNADKSPTARNFQICPTAHACSRHMQATFNFRAKITLQQPNLTPDHMPAMCACPASPNLPLGFNLLNRCSCLALSLQLV</sequence>
<comment type="caution">
    <text evidence="1">The sequence shown here is derived from an EMBL/GenBank/DDBJ whole genome shotgun (WGS) entry which is preliminary data.</text>
</comment>
<organism evidence="1 2">
    <name type="scientific">Solanum bulbocastanum</name>
    <name type="common">Wild potato</name>
    <dbReference type="NCBI Taxonomy" id="147425"/>
    <lineage>
        <taxon>Eukaryota</taxon>
        <taxon>Viridiplantae</taxon>
        <taxon>Streptophyta</taxon>
        <taxon>Embryophyta</taxon>
        <taxon>Tracheophyta</taxon>
        <taxon>Spermatophyta</taxon>
        <taxon>Magnoliopsida</taxon>
        <taxon>eudicotyledons</taxon>
        <taxon>Gunneridae</taxon>
        <taxon>Pentapetalae</taxon>
        <taxon>asterids</taxon>
        <taxon>lamiids</taxon>
        <taxon>Solanales</taxon>
        <taxon>Solanaceae</taxon>
        <taxon>Solanoideae</taxon>
        <taxon>Solaneae</taxon>
        <taxon>Solanum</taxon>
    </lineage>
</organism>
<gene>
    <name evidence="1" type="ORF">RDI58_017587</name>
</gene>
<reference evidence="1 2" key="1">
    <citation type="submission" date="2024-02" db="EMBL/GenBank/DDBJ databases">
        <title>de novo genome assembly of Solanum bulbocastanum strain 11H21.</title>
        <authorList>
            <person name="Hosaka A.J."/>
        </authorList>
    </citation>
    <scope>NUCLEOTIDE SEQUENCE [LARGE SCALE GENOMIC DNA]</scope>
    <source>
        <tissue evidence="1">Young leaves</tissue>
    </source>
</reference>
<dbReference type="Proteomes" id="UP001371456">
    <property type="component" value="Unassembled WGS sequence"/>
</dbReference>
<dbReference type="AlphaFoldDB" id="A0AAN8TGC5"/>
<proteinExistence type="predicted"/>
<dbReference type="EMBL" id="JBANQN010000007">
    <property type="protein sequence ID" value="KAK6784133.1"/>
    <property type="molecule type" value="Genomic_DNA"/>
</dbReference>
<name>A0AAN8TGC5_SOLBU</name>
<accession>A0AAN8TGC5</accession>
<evidence type="ECO:0000313" key="2">
    <source>
        <dbReference type="Proteomes" id="UP001371456"/>
    </source>
</evidence>
<evidence type="ECO:0000313" key="1">
    <source>
        <dbReference type="EMBL" id="KAK6784133.1"/>
    </source>
</evidence>